<proteinExistence type="predicted"/>
<dbReference type="Pfam" id="PF11859">
    <property type="entry name" value="DUF3379"/>
    <property type="match status" value="1"/>
</dbReference>
<accession>A0ABT1QUH3</accession>
<feature type="transmembrane region" description="Helical" evidence="1">
    <location>
        <begin position="80"/>
        <end position="100"/>
    </location>
</feature>
<evidence type="ECO:0000256" key="1">
    <source>
        <dbReference type="SAM" id="Phobius"/>
    </source>
</evidence>
<organism evidence="2 3">
    <name type="scientific">Tahibacter harae</name>
    <dbReference type="NCBI Taxonomy" id="2963937"/>
    <lineage>
        <taxon>Bacteria</taxon>
        <taxon>Pseudomonadati</taxon>
        <taxon>Pseudomonadota</taxon>
        <taxon>Gammaproteobacteria</taxon>
        <taxon>Lysobacterales</taxon>
        <taxon>Rhodanobacteraceae</taxon>
        <taxon>Tahibacter</taxon>
    </lineage>
</organism>
<dbReference type="Proteomes" id="UP001165498">
    <property type="component" value="Unassembled WGS sequence"/>
</dbReference>
<name>A0ABT1QUH3_9GAMM</name>
<evidence type="ECO:0000313" key="2">
    <source>
        <dbReference type="EMBL" id="MCQ4165932.1"/>
    </source>
</evidence>
<gene>
    <name evidence="2" type="ORF">NM961_14520</name>
</gene>
<comment type="caution">
    <text evidence="2">The sequence shown here is derived from an EMBL/GenBank/DDBJ whole genome shotgun (WGS) entry which is preliminary data.</text>
</comment>
<sequence length="240" mass="26115">MNCLEYRRLLASDPRRESAAMQAHRRECSGCAAHHARALGFELALKRSLSVPLPDGLAERILLAQTTAERGNRGRSRRRLGWIAAAAVLLAVIGLGSYQLRLFSALPEQLITHLGHEPESLLTRAALPEKDVLQRFTQRGVRLAGPLPAGISYAQPCPVGLLPSVHMVMPEPEGPVTVFFLPSHQERRGDYSRGSMRVRAVPMAGGTLALVAADDGRFDALESSWRRSLEGEAEVAAGSR</sequence>
<reference evidence="2" key="1">
    <citation type="submission" date="2022-07" db="EMBL/GenBank/DDBJ databases">
        <title>Tahibacter sp., a new gammaproteobacterium isolated from the silt sample collected at pig farm.</title>
        <authorList>
            <person name="Chen H."/>
        </authorList>
    </citation>
    <scope>NUCLEOTIDE SEQUENCE</scope>
    <source>
        <strain evidence="2">P2K</strain>
    </source>
</reference>
<evidence type="ECO:0000313" key="3">
    <source>
        <dbReference type="Proteomes" id="UP001165498"/>
    </source>
</evidence>
<keyword evidence="3" id="KW-1185">Reference proteome</keyword>
<keyword evidence="1" id="KW-0472">Membrane</keyword>
<protein>
    <submittedName>
        <fullName evidence="2">DUF3379 domain-containing protein</fullName>
    </submittedName>
</protein>
<dbReference type="RefSeq" id="WP_255915121.1">
    <property type="nucleotide sequence ID" value="NZ_JANFQO010000013.1"/>
</dbReference>
<keyword evidence="1" id="KW-1133">Transmembrane helix</keyword>
<dbReference type="InterPro" id="IPR021806">
    <property type="entry name" value="DUF3379"/>
</dbReference>
<dbReference type="EMBL" id="JANFQO010000013">
    <property type="protein sequence ID" value="MCQ4165932.1"/>
    <property type="molecule type" value="Genomic_DNA"/>
</dbReference>
<keyword evidence="1" id="KW-0812">Transmembrane</keyword>